<protein>
    <submittedName>
        <fullName evidence="1">Uncharacterized protein</fullName>
    </submittedName>
</protein>
<proteinExistence type="predicted"/>
<comment type="caution">
    <text evidence="1">The sequence shown here is derived from an EMBL/GenBank/DDBJ whole genome shotgun (WGS) entry which is preliminary data.</text>
</comment>
<dbReference type="Proteomes" id="UP001151081">
    <property type="component" value="Unassembled WGS sequence"/>
</dbReference>
<dbReference type="AlphaFoldDB" id="A0A9X4AW02"/>
<dbReference type="EMBL" id="JAGTJJ010000036">
    <property type="protein sequence ID" value="MDC3986241.1"/>
    <property type="molecule type" value="Genomic_DNA"/>
</dbReference>
<accession>A0A9X4AW02</accession>
<evidence type="ECO:0000313" key="2">
    <source>
        <dbReference type="Proteomes" id="UP001151081"/>
    </source>
</evidence>
<reference evidence="1 2" key="1">
    <citation type="submission" date="2021-04" db="EMBL/GenBank/DDBJ databases">
        <title>Genome analysis of Polyangium sp.</title>
        <authorList>
            <person name="Li Y."/>
            <person name="Wang J."/>
        </authorList>
    </citation>
    <scope>NUCLEOTIDE SEQUENCE [LARGE SCALE GENOMIC DNA]</scope>
    <source>
        <strain evidence="1 2">SDU14</strain>
    </source>
</reference>
<evidence type="ECO:0000313" key="1">
    <source>
        <dbReference type="EMBL" id="MDC3986241.1"/>
    </source>
</evidence>
<sequence length="125" mass="13975">MADQAHVGPDLETAYWYSVGHTVVLAVSGKNLRKVFDVIDGVLLMDAPSRNTGVMLRFDVRVEDEGAAVVVEERPEANCARALAKREDYDPSDAKRNAADRRFLEKACRNVGRHVFSKGRFVQVR</sequence>
<dbReference type="RefSeq" id="WP_272425654.1">
    <property type="nucleotide sequence ID" value="NZ_JAGTJJ010000036.1"/>
</dbReference>
<keyword evidence="2" id="KW-1185">Reference proteome</keyword>
<name>A0A9X4AW02_9BACT</name>
<organism evidence="1 2">
    <name type="scientific">Polyangium jinanense</name>
    <dbReference type="NCBI Taxonomy" id="2829994"/>
    <lineage>
        <taxon>Bacteria</taxon>
        <taxon>Pseudomonadati</taxon>
        <taxon>Myxococcota</taxon>
        <taxon>Polyangia</taxon>
        <taxon>Polyangiales</taxon>
        <taxon>Polyangiaceae</taxon>
        <taxon>Polyangium</taxon>
    </lineage>
</organism>
<gene>
    <name evidence="1" type="ORF">KEG57_37530</name>
</gene>